<comment type="caution">
    <text evidence="13">The sequence shown here is derived from an EMBL/GenBank/DDBJ whole genome shotgun (WGS) entry which is preliminary data.</text>
</comment>
<feature type="domain" description="HAMP" evidence="12">
    <location>
        <begin position="102"/>
        <end position="154"/>
    </location>
</feature>
<sequence length="358" mass="39933">MKLIPNTIFARLFALVVMAIVVSHIMTFILLFKFFDRDFPPRPPHMRAQAGQMVAADGYMRRPPPPMWQIGGYTLPPLPPGLWIGLIVQFITLTATAWFGARFLARPMQQVAHASAQLANNLYSVPMKEQGPDEARQTAHVFNHMQYKVREQIEERERFLAAVSHDLRTPLTRMKLRIENLGENYAKQKLRDDIGEMANMLDATMNYLRERVATEPLQLLDVQALIEVMVEDACAHGDKVSMAGRAEPLITKPMALRRCLSNLLENALRYGHEAVISLHDAQDVLLIEIRDKGPGIPPDKMAAVLEPFVRLDGSRNKAFGGVGLGLSIAREAAIQCDGRLALRNAVDGGLIASIAITR</sequence>
<dbReference type="PANTHER" id="PTHR44936">
    <property type="entry name" value="SENSOR PROTEIN CREC"/>
    <property type="match status" value="1"/>
</dbReference>
<feature type="domain" description="Histidine kinase" evidence="11">
    <location>
        <begin position="162"/>
        <end position="358"/>
    </location>
</feature>
<keyword evidence="8" id="KW-0418">Kinase</keyword>
<evidence type="ECO:0000259" key="12">
    <source>
        <dbReference type="PROSITE" id="PS50885"/>
    </source>
</evidence>
<dbReference type="CDD" id="cd06225">
    <property type="entry name" value="HAMP"/>
    <property type="match status" value="1"/>
</dbReference>
<name>A0ABW2ICA2_9BURK</name>
<dbReference type="PRINTS" id="PR00344">
    <property type="entry name" value="BCTRLSENSOR"/>
</dbReference>
<evidence type="ECO:0000256" key="7">
    <source>
        <dbReference type="ARBA" id="ARBA00022741"/>
    </source>
</evidence>
<keyword evidence="7" id="KW-0547">Nucleotide-binding</keyword>
<keyword evidence="6" id="KW-0808">Transferase</keyword>
<accession>A0ABW2ICA2</accession>
<dbReference type="EMBL" id="JBHTBU010000002">
    <property type="protein sequence ID" value="MFC7288711.1"/>
    <property type="molecule type" value="Genomic_DNA"/>
</dbReference>
<dbReference type="SUPFAM" id="SSF55874">
    <property type="entry name" value="ATPase domain of HSP90 chaperone/DNA topoisomerase II/histidine kinase"/>
    <property type="match status" value="1"/>
</dbReference>
<dbReference type="InterPro" id="IPR003660">
    <property type="entry name" value="HAMP_dom"/>
</dbReference>
<keyword evidence="4" id="KW-1003">Cell membrane</keyword>
<dbReference type="SMART" id="SM00387">
    <property type="entry name" value="HATPase_c"/>
    <property type="match status" value="1"/>
</dbReference>
<keyword evidence="10" id="KW-0812">Transmembrane</keyword>
<dbReference type="PANTHER" id="PTHR44936:SF10">
    <property type="entry name" value="SENSOR PROTEIN RSTB"/>
    <property type="match status" value="1"/>
</dbReference>
<dbReference type="InterPro" id="IPR005467">
    <property type="entry name" value="His_kinase_dom"/>
</dbReference>
<protein>
    <recommendedName>
        <fullName evidence="3">histidine kinase</fullName>
        <ecNumber evidence="3">2.7.13.3</ecNumber>
    </recommendedName>
</protein>
<dbReference type="PROSITE" id="PS50109">
    <property type="entry name" value="HIS_KIN"/>
    <property type="match status" value="1"/>
</dbReference>
<dbReference type="InterPro" id="IPR003594">
    <property type="entry name" value="HATPase_dom"/>
</dbReference>
<dbReference type="InterPro" id="IPR036890">
    <property type="entry name" value="HATPase_C_sf"/>
</dbReference>
<proteinExistence type="predicted"/>
<dbReference type="EC" id="2.7.13.3" evidence="3"/>
<evidence type="ECO:0000313" key="14">
    <source>
        <dbReference type="Proteomes" id="UP001596542"/>
    </source>
</evidence>
<keyword evidence="14" id="KW-1185">Reference proteome</keyword>
<evidence type="ECO:0000256" key="9">
    <source>
        <dbReference type="ARBA" id="ARBA00022840"/>
    </source>
</evidence>
<dbReference type="InterPro" id="IPR036097">
    <property type="entry name" value="HisK_dim/P_sf"/>
</dbReference>
<dbReference type="Pfam" id="PF02518">
    <property type="entry name" value="HATPase_c"/>
    <property type="match status" value="1"/>
</dbReference>
<dbReference type="RefSeq" id="WP_382272112.1">
    <property type="nucleotide sequence ID" value="NZ_JBHTBU010000002.1"/>
</dbReference>
<feature type="transmembrane region" description="Helical" evidence="10">
    <location>
        <begin position="12"/>
        <end position="35"/>
    </location>
</feature>
<dbReference type="GO" id="GO:0005524">
    <property type="term" value="F:ATP binding"/>
    <property type="evidence" value="ECO:0007669"/>
    <property type="project" value="UniProtKB-KW"/>
</dbReference>
<evidence type="ECO:0000256" key="10">
    <source>
        <dbReference type="SAM" id="Phobius"/>
    </source>
</evidence>
<comment type="catalytic activity">
    <reaction evidence="1">
        <text>ATP + protein L-histidine = ADP + protein N-phospho-L-histidine.</text>
        <dbReference type="EC" id="2.7.13.3"/>
    </reaction>
</comment>
<keyword evidence="9 13" id="KW-0067">ATP-binding</keyword>
<dbReference type="InterPro" id="IPR004358">
    <property type="entry name" value="Sig_transdc_His_kin-like_C"/>
</dbReference>
<dbReference type="SMART" id="SM00388">
    <property type="entry name" value="HisKA"/>
    <property type="match status" value="1"/>
</dbReference>
<gene>
    <name evidence="13" type="ORF">ACFQPC_11735</name>
</gene>
<evidence type="ECO:0000313" key="13">
    <source>
        <dbReference type="EMBL" id="MFC7288711.1"/>
    </source>
</evidence>
<evidence type="ECO:0000256" key="2">
    <source>
        <dbReference type="ARBA" id="ARBA00004651"/>
    </source>
</evidence>
<dbReference type="Pfam" id="PF00512">
    <property type="entry name" value="HisKA"/>
    <property type="match status" value="1"/>
</dbReference>
<dbReference type="Pfam" id="PF00672">
    <property type="entry name" value="HAMP"/>
    <property type="match status" value="1"/>
</dbReference>
<evidence type="ECO:0000256" key="4">
    <source>
        <dbReference type="ARBA" id="ARBA00022475"/>
    </source>
</evidence>
<evidence type="ECO:0000256" key="6">
    <source>
        <dbReference type="ARBA" id="ARBA00022679"/>
    </source>
</evidence>
<keyword evidence="10" id="KW-1133">Transmembrane helix</keyword>
<dbReference type="SUPFAM" id="SSF47384">
    <property type="entry name" value="Homodimeric domain of signal transducing histidine kinase"/>
    <property type="match status" value="1"/>
</dbReference>
<evidence type="ECO:0000256" key="1">
    <source>
        <dbReference type="ARBA" id="ARBA00000085"/>
    </source>
</evidence>
<dbReference type="InterPro" id="IPR003661">
    <property type="entry name" value="HisK_dim/P_dom"/>
</dbReference>
<feature type="transmembrane region" description="Helical" evidence="10">
    <location>
        <begin position="82"/>
        <end position="101"/>
    </location>
</feature>
<comment type="subcellular location">
    <subcellularLocation>
        <location evidence="2">Cell membrane</location>
        <topology evidence="2">Multi-pass membrane protein</topology>
    </subcellularLocation>
</comment>
<dbReference type="SMART" id="SM00304">
    <property type="entry name" value="HAMP"/>
    <property type="match status" value="1"/>
</dbReference>
<evidence type="ECO:0000256" key="5">
    <source>
        <dbReference type="ARBA" id="ARBA00022553"/>
    </source>
</evidence>
<dbReference type="InterPro" id="IPR050980">
    <property type="entry name" value="2C_sensor_his_kinase"/>
</dbReference>
<dbReference type="Gene3D" id="3.30.565.10">
    <property type="entry name" value="Histidine kinase-like ATPase, C-terminal domain"/>
    <property type="match status" value="1"/>
</dbReference>
<evidence type="ECO:0000256" key="3">
    <source>
        <dbReference type="ARBA" id="ARBA00012438"/>
    </source>
</evidence>
<dbReference type="PROSITE" id="PS50885">
    <property type="entry name" value="HAMP"/>
    <property type="match status" value="1"/>
</dbReference>
<dbReference type="CDD" id="cd00082">
    <property type="entry name" value="HisKA"/>
    <property type="match status" value="1"/>
</dbReference>
<reference evidence="14" key="1">
    <citation type="journal article" date="2019" name="Int. J. Syst. Evol. Microbiol.">
        <title>The Global Catalogue of Microorganisms (GCM) 10K type strain sequencing project: providing services to taxonomists for standard genome sequencing and annotation.</title>
        <authorList>
            <consortium name="The Broad Institute Genomics Platform"/>
            <consortium name="The Broad Institute Genome Sequencing Center for Infectious Disease"/>
            <person name="Wu L."/>
            <person name="Ma J."/>
        </authorList>
    </citation>
    <scope>NUCLEOTIDE SEQUENCE [LARGE SCALE GENOMIC DNA]</scope>
    <source>
        <strain evidence="14">KACC 12508</strain>
    </source>
</reference>
<dbReference type="Gene3D" id="1.10.287.130">
    <property type="match status" value="1"/>
</dbReference>
<keyword evidence="5" id="KW-0597">Phosphoprotein</keyword>
<keyword evidence="10" id="KW-0472">Membrane</keyword>
<evidence type="ECO:0000256" key="8">
    <source>
        <dbReference type="ARBA" id="ARBA00022777"/>
    </source>
</evidence>
<organism evidence="13 14">
    <name type="scientific">Herminiimonas glaciei</name>
    <dbReference type="NCBI Taxonomy" id="523788"/>
    <lineage>
        <taxon>Bacteria</taxon>
        <taxon>Pseudomonadati</taxon>
        <taxon>Pseudomonadota</taxon>
        <taxon>Betaproteobacteria</taxon>
        <taxon>Burkholderiales</taxon>
        <taxon>Oxalobacteraceae</taxon>
        <taxon>Herminiimonas</taxon>
    </lineage>
</organism>
<dbReference type="Proteomes" id="UP001596542">
    <property type="component" value="Unassembled WGS sequence"/>
</dbReference>
<evidence type="ECO:0000259" key="11">
    <source>
        <dbReference type="PROSITE" id="PS50109"/>
    </source>
</evidence>